<proteinExistence type="predicted"/>
<sequence length="394" mass="43348">MNILHARLTTLSSDDLLTRSVNRAAIGFVPPNGEGWKVISSGIVLVFLTVLWTWMRLWSLRQNGRAFALEDGFNLGAVVFFFGLISLDFVMVFVGGMGHHINSLQDWHMIRLLKAVYARQFIYVATIGLVKMSLILMFMRIFFARRCKLAATAAIALTVACVLSTIIVNLLICRPISLNWRVPLGPGNGCGNSGVAFLAIGIIDIVNQLAILMLPFPTIIRLGMETRYKVMTAFIFGIGILSLVFGIIRLFTLARIDLTDIPVAVVPTTIYGASEAGIAIIVSSCPLLQPVLDRILSISLMSGNSAWKDRSIETMTTSHRRRKSTKSSGFQQMVGESREDLGLELGNMGAHRSKRDTSVTVGRRPPYSGEDDSSSVRRIVVTSETIVIRDKGEL</sequence>
<name>A0ACC0CY63_9PEZI</name>
<evidence type="ECO:0000313" key="2">
    <source>
        <dbReference type="Proteomes" id="UP001497680"/>
    </source>
</evidence>
<dbReference type="Proteomes" id="UP001497680">
    <property type="component" value="Unassembled WGS sequence"/>
</dbReference>
<keyword evidence="2" id="KW-1185">Reference proteome</keyword>
<accession>A0ACC0CY63</accession>
<comment type="caution">
    <text evidence="1">The sequence shown here is derived from an EMBL/GenBank/DDBJ whole genome shotgun (WGS) entry which is preliminary data.</text>
</comment>
<organism evidence="1 2">
    <name type="scientific">Hypoxylon rubiginosum</name>
    <dbReference type="NCBI Taxonomy" id="110542"/>
    <lineage>
        <taxon>Eukaryota</taxon>
        <taxon>Fungi</taxon>
        <taxon>Dikarya</taxon>
        <taxon>Ascomycota</taxon>
        <taxon>Pezizomycotina</taxon>
        <taxon>Sordariomycetes</taxon>
        <taxon>Xylariomycetidae</taxon>
        <taxon>Xylariales</taxon>
        <taxon>Hypoxylaceae</taxon>
        <taxon>Hypoxylon</taxon>
    </lineage>
</organism>
<evidence type="ECO:0000313" key="1">
    <source>
        <dbReference type="EMBL" id="KAI6085442.1"/>
    </source>
</evidence>
<gene>
    <name evidence="1" type="ORF">F4821DRAFT_149920</name>
</gene>
<protein>
    <submittedName>
        <fullName evidence="1">Uncharacterized protein</fullName>
    </submittedName>
</protein>
<reference evidence="1 2" key="1">
    <citation type="journal article" date="2022" name="New Phytol.">
        <title>Ecological generalism drives hyperdiversity of secondary metabolite gene clusters in xylarialean endophytes.</title>
        <authorList>
            <person name="Franco M.E.E."/>
            <person name="Wisecaver J.H."/>
            <person name="Arnold A.E."/>
            <person name="Ju Y.M."/>
            <person name="Slot J.C."/>
            <person name="Ahrendt S."/>
            <person name="Moore L.P."/>
            <person name="Eastman K.E."/>
            <person name="Scott K."/>
            <person name="Konkel Z."/>
            <person name="Mondo S.J."/>
            <person name="Kuo A."/>
            <person name="Hayes R.D."/>
            <person name="Haridas S."/>
            <person name="Andreopoulos B."/>
            <person name="Riley R."/>
            <person name="LaButti K."/>
            <person name="Pangilinan J."/>
            <person name="Lipzen A."/>
            <person name="Amirebrahimi M."/>
            <person name="Yan J."/>
            <person name="Adam C."/>
            <person name="Keymanesh K."/>
            <person name="Ng V."/>
            <person name="Louie K."/>
            <person name="Northen T."/>
            <person name="Drula E."/>
            <person name="Henrissat B."/>
            <person name="Hsieh H.M."/>
            <person name="Youens-Clark K."/>
            <person name="Lutzoni F."/>
            <person name="Miadlikowska J."/>
            <person name="Eastwood D.C."/>
            <person name="Hamelin R.C."/>
            <person name="Grigoriev I.V."/>
            <person name="U'Ren J.M."/>
        </authorList>
    </citation>
    <scope>NUCLEOTIDE SEQUENCE [LARGE SCALE GENOMIC DNA]</scope>
    <source>
        <strain evidence="1 2">ER1909</strain>
    </source>
</reference>
<dbReference type="EMBL" id="MU394325">
    <property type="protein sequence ID" value="KAI6085442.1"/>
    <property type="molecule type" value="Genomic_DNA"/>
</dbReference>